<name>K6ZYR8_9ALTE</name>
<dbReference type="PANTHER" id="PTHR43690:SF18">
    <property type="entry name" value="INSULIN-DEGRADING ENZYME-RELATED"/>
    <property type="match status" value="1"/>
</dbReference>
<evidence type="ECO:0000256" key="2">
    <source>
        <dbReference type="ARBA" id="ARBA00002184"/>
    </source>
</evidence>
<keyword evidence="20" id="KW-1185">Reference proteome</keyword>
<dbReference type="SUPFAM" id="SSF63411">
    <property type="entry name" value="LuxS/MPP-like metallohydrolase"/>
    <property type="match status" value="4"/>
</dbReference>
<dbReference type="Pfam" id="PF16187">
    <property type="entry name" value="Peptidase_M16_M"/>
    <property type="match status" value="1"/>
</dbReference>
<dbReference type="InterPro" id="IPR054734">
    <property type="entry name" value="PqqF-like_C_4"/>
</dbReference>
<comment type="similarity">
    <text evidence="3 14">Belongs to the peptidase M16 family.</text>
</comment>
<protein>
    <recommendedName>
        <fullName evidence="5">Protease 3</fullName>
        <ecNumber evidence="4">3.4.24.55</ecNumber>
    </recommendedName>
    <alternativeName>
        <fullName evidence="13">Pitrilysin</fullName>
    </alternativeName>
    <alternativeName>
        <fullName evidence="12">Protease III</fullName>
    </alternativeName>
    <alternativeName>
        <fullName evidence="11">Protease pi</fullName>
    </alternativeName>
</protein>
<evidence type="ECO:0000259" key="18">
    <source>
        <dbReference type="Pfam" id="PF22456"/>
    </source>
</evidence>
<dbReference type="GO" id="GO:0005737">
    <property type="term" value="C:cytoplasm"/>
    <property type="evidence" value="ECO:0007669"/>
    <property type="project" value="UniProtKB-ARBA"/>
</dbReference>
<dbReference type="PANTHER" id="PTHR43690">
    <property type="entry name" value="NARDILYSIN"/>
    <property type="match status" value="1"/>
</dbReference>
<evidence type="ECO:0000256" key="12">
    <source>
        <dbReference type="ARBA" id="ARBA00031184"/>
    </source>
</evidence>
<evidence type="ECO:0000256" key="4">
    <source>
        <dbReference type="ARBA" id="ARBA00012449"/>
    </source>
</evidence>
<keyword evidence="10" id="KW-0482">Metalloprotease</keyword>
<dbReference type="PROSITE" id="PS00143">
    <property type="entry name" value="INSULINASE"/>
    <property type="match status" value="1"/>
</dbReference>
<comment type="function">
    <text evidence="2">Endopeptidase that degrades small peptides of less than 7 kDa, such as glucagon and insulin.</text>
</comment>
<dbReference type="Gene3D" id="3.30.830.10">
    <property type="entry name" value="Metalloenzyme, LuxS/M16 peptidase-like"/>
    <property type="match status" value="4"/>
</dbReference>
<evidence type="ECO:0000259" key="15">
    <source>
        <dbReference type="Pfam" id="PF00675"/>
    </source>
</evidence>
<evidence type="ECO:0000256" key="3">
    <source>
        <dbReference type="ARBA" id="ARBA00007261"/>
    </source>
</evidence>
<evidence type="ECO:0000259" key="17">
    <source>
        <dbReference type="Pfam" id="PF16187"/>
    </source>
</evidence>
<evidence type="ECO:0000256" key="1">
    <source>
        <dbReference type="ARBA" id="ARBA00001947"/>
    </source>
</evidence>
<dbReference type="Proteomes" id="UP000006251">
    <property type="component" value="Unassembled WGS sequence"/>
</dbReference>
<evidence type="ECO:0000256" key="6">
    <source>
        <dbReference type="ARBA" id="ARBA00022670"/>
    </source>
</evidence>
<dbReference type="InterPro" id="IPR011249">
    <property type="entry name" value="Metalloenz_LuxS/M16"/>
</dbReference>
<dbReference type="AlphaFoldDB" id="K6ZYR8"/>
<dbReference type="InterPro" id="IPR032632">
    <property type="entry name" value="Peptidase_M16_M"/>
</dbReference>
<comment type="cofactor">
    <cofactor evidence="1">
        <name>Zn(2+)</name>
        <dbReference type="ChEBI" id="CHEBI:29105"/>
    </cofactor>
</comment>
<evidence type="ECO:0000259" key="16">
    <source>
        <dbReference type="Pfam" id="PF05193"/>
    </source>
</evidence>
<evidence type="ECO:0000256" key="10">
    <source>
        <dbReference type="ARBA" id="ARBA00023049"/>
    </source>
</evidence>
<dbReference type="GO" id="GO:0046872">
    <property type="term" value="F:metal ion binding"/>
    <property type="evidence" value="ECO:0007669"/>
    <property type="project" value="UniProtKB-KW"/>
</dbReference>
<evidence type="ECO:0000256" key="13">
    <source>
        <dbReference type="ARBA" id="ARBA00033450"/>
    </source>
</evidence>
<proteinExistence type="inferred from homology"/>
<dbReference type="RefSeq" id="WP_006010623.1">
    <property type="nucleotide sequence ID" value="NZ_AUAV01000015.1"/>
</dbReference>
<dbReference type="EC" id="3.4.24.55" evidence="4"/>
<evidence type="ECO:0000313" key="20">
    <source>
        <dbReference type="Proteomes" id="UP000006251"/>
    </source>
</evidence>
<keyword evidence="7" id="KW-0479">Metal-binding</keyword>
<dbReference type="GO" id="GO:0006508">
    <property type="term" value="P:proteolysis"/>
    <property type="evidence" value="ECO:0007669"/>
    <property type="project" value="UniProtKB-KW"/>
</dbReference>
<evidence type="ECO:0000256" key="5">
    <source>
        <dbReference type="ARBA" id="ARBA00017565"/>
    </source>
</evidence>
<keyword evidence="6" id="KW-0645">Protease</keyword>
<comment type="caution">
    <text evidence="19">The sequence shown here is derived from an EMBL/GenBank/DDBJ whole genome shotgun (WGS) entry which is preliminary data.</text>
</comment>
<dbReference type="InterPro" id="IPR007863">
    <property type="entry name" value="Peptidase_M16_C"/>
</dbReference>
<evidence type="ECO:0000256" key="11">
    <source>
        <dbReference type="ARBA" id="ARBA00029597"/>
    </source>
</evidence>
<feature type="domain" description="Peptidase M16 middle/third" evidence="17">
    <location>
        <begin position="377"/>
        <end position="640"/>
    </location>
</feature>
<dbReference type="Pfam" id="PF00675">
    <property type="entry name" value="Peptidase_M16"/>
    <property type="match status" value="1"/>
</dbReference>
<dbReference type="InterPro" id="IPR001431">
    <property type="entry name" value="Pept_M16_Zn_BS"/>
</dbReference>
<keyword evidence="9" id="KW-0862">Zinc</keyword>
<accession>K6ZYR8</accession>
<dbReference type="InterPro" id="IPR011765">
    <property type="entry name" value="Pept_M16_N"/>
</dbReference>
<dbReference type="Pfam" id="PF05193">
    <property type="entry name" value="Peptidase_M16_C"/>
    <property type="match status" value="1"/>
</dbReference>
<gene>
    <name evidence="19" type="ORF">GPAL_1576</name>
</gene>
<organism evidence="19 20">
    <name type="scientific">Brumicola pallidula DSM 14239 = ACAM 615</name>
    <dbReference type="NCBI Taxonomy" id="1121922"/>
    <lineage>
        <taxon>Bacteria</taxon>
        <taxon>Pseudomonadati</taxon>
        <taxon>Pseudomonadota</taxon>
        <taxon>Gammaproteobacteria</taxon>
        <taxon>Alteromonadales</taxon>
        <taxon>Alteromonadaceae</taxon>
        <taxon>Brumicola</taxon>
    </lineage>
</organism>
<keyword evidence="8" id="KW-0378">Hydrolase</keyword>
<evidence type="ECO:0000256" key="8">
    <source>
        <dbReference type="ARBA" id="ARBA00022801"/>
    </source>
</evidence>
<evidence type="ECO:0000256" key="9">
    <source>
        <dbReference type="ARBA" id="ARBA00022833"/>
    </source>
</evidence>
<evidence type="ECO:0000256" key="7">
    <source>
        <dbReference type="ARBA" id="ARBA00022723"/>
    </source>
</evidence>
<evidence type="ECO:0000313" key="19">
    <source>
        <dbReference type="EMBL" id="GAC28440.1"/>
    </source>
</evidence>
<dbReference type="EMBL" id="BAEQ01000024">
    <property type="protein sequence ID" value="GAC28440.1"/>
    <property type="molecule type" value="Genomic_DNA"/>
</dbReference>
<dbReference type="OrthoDB" id="9811314at2"/>
<dbReference type="Pfam" id="PF22456">
    <property type="entry name" value="PqqF-like_C_4"/>
    <property type="match status" value="1"/>
</dbReference>
<feature type="domain" description="Coenzyme PQQ synthesis protein F-like C-terminal lobe" evidence="18">
    <location>
        <begin position="742"/>
        <end position="838"/>
    </location>
</feature>
<dbReference type="InterPro" id="IPR050626">
    <property type="entry name" value="Peptidase_M16"/>
</dbReference>
<feature type="domain" description="Peptidase M16 C-terminal" evidence="16">
    <location>
        <begin position="183"/>
        <end position="365"/>
    </location>
</feature>
<sequence>MLLSRIENRDYSTRKLENGLEYALITCPEAQKASVSISVEMGHFSDPDECQGLSHLMEHMLFAGSQNYPDGNFLNQFLNMHGGFVNAWTSAESCNFHFDCPVNQFSQALAVLIDMLTQPMLSIDGISQEIDAIDAEFLMRKQDDVRRLYDVHKQTCNPNHPFSRFSVGNKAIFTQFTKAELQQKLRKHHQCYFNTKKIKACFVLPQTLANVELMTFIESKLGNFKPSIVTTIPKKYPSLYLPQQKGCLIEVKPYKSAQNLMLTFCLPNVSHYYRSKPILLVTHLIEDASENTLQHDLKRMGFIHDLSASDGIKGDNFQDININLQLTEHGLANTKEIMQLIMQWFDYLRRNGIEKWRFEEKAQQLALQVEYAMLPSGIDVAVMLSSKLHKLTLQQALEYDVVMDNFDTAVFEQFLAYFTLQNLRVFCINPYAFCDAQTTQYKVPFSLRKLNFEIKKNTLLSLQLPPKNPFMSGNFGLVKQELRTTEIKTFKNFDFLLKFSQNHRFKTPKGDCYLSLENPNMIGSARNVAIKRLWIACLNEELNEVYSGAEMAGIYFRLYGHQGGMTLHTSGFSDQQLVLCEEILGFIQQLNIRSAIFSAVKEKLASSLKNTLLNKPVNQLFANLNILLRENTFSQESILAEVETLSLSELHLQAIAYFKKIHIEGLAVGNWTMAQIEAFHASVIECVKGIDKVLKSSRNIAQIADRKLCIQHSQLQQEHAIVLYFQSPSNNTVNHGLYIAIEKLLSPIFFDELRNKRNLGYLLGCGYFPVNKRPGLAVYIQSPTHSSHDLYMAITDVLQEFVRNIGEFEPIFDSFKASLKKQFSSFDTNTNQLAQRLWMDFDELGTSTENNQMDDVINVLTFDLFKKGCEQLVAPNCLGTAVFITDPKSDLKNLFVDFEFIDDPTTFKHVVKYQ</sequence>
<evidence type="ECO:0000256" key="14">
    <source>
        <dbReference type="RuleBase" id="RU004447"/>
    </source>
</evidence>
<feature type="domain" description="Peptidase M16 N-terminal" evidence="15">
    <location>
        <begin position="25"/>
        <end position="140"/>
    </location>
</feature>
<reference evidence="20" key="1">
    <citation type="journal article" date="2014" name="Environ. Microbiol.">
        <title>Comparative genomics of the marine bacterial genus Glaciecola reveals the high degree of genomic diversity and genomic characteristic for cold adaptation.</title>
        <authorList>
            <person name="Qin Q.L."/>
            <person name="Xie B.B."/>
            <person name="Yu Y."/>
            <person name="Shu Y.L."/>
            <person name="Rong J.C."/>
            <person name="Zhang Y.J."/>
            <person name="Zhao D.L."/>
            <person name="Chen X.L."/>
            <person name="Zhang X.Y."/>
            <person name="Chen B."/>
            <person name="Zhou B.C."/>
            <person name="Zhang Y.Z."/>
        </authorList>
    </citation>
    <scope>NUCLEOTIDE SEQUENCE [LARGE SCALE GENOMIC DNA]</scope>
    <source>
        <strain evidence="20">ACAM 615</strain>
    </source>
</reference>
<dbReference type="GO" id="GO:0004222">
    <property type="term" value="F:metalloendopeptidase activity"/>
    <property type="evidence" value="ECO:0007669"/>
    <property type="project" value="UniProtKB-EC"/>
</dbReference>
<dbReference type="STRING" id="1121922.GCA_000428905_02835"/>